<sequence>MGRAAAVRALALLLPLGAGALRHGGPQVARPRNVSAGGALALVELARARRAASGARNCLAPPAAGAHGEDAALQLASPEGHLGALWQGRGELFLDAPPVPILKRPPKLALLMVVRHALHNTRLWTSWLRDADRQGTKVRILIHTSLGSVEDFPVELRDSVVPEHVPVERCSAFNATMLLIGRALEDPEVTHLMTVSDDSIPVKPLHHIYWRLERSPRSRLCTDDDWLLPRAETWWVLRRGDAELFYTSRHSEFLQTFRDAKTLLPLDCDDENFYYLPLKTRMQKWNNTYEASFMNKCPMYTDWRTGERACKAWADHASLCGCESLGQHVVSTAGAGHPASFGSIGGEAFVALLRSPFWFARKILSHSDAAAEAAEDGGLSASKGATVVALALLACAPPAAGDRADIYVILEELASVRERAGLLEALVRARRLQEAGAQGEAVVLEAARARLAEGVEPTVEELDV</sequence>
<proteinExistence type="predicted"/>
<keyword evidence="3" id="KW-1185">Reference proteome</keyword>
<evidence type="ECO:0008006" key="4">
    <source>
        <dbReference type="Google" id="ProtNLM"/>
    </source>
</evidence>
<feature type="chain" id="PRO_5045123412" description="Protein xylosyltransferase" evidence="1">
    <location>
        <begin position="21"/>
        <end position="464"/>
    </location>
</feature>
<keyword evidence="1" id="KW-0732">Signal</keyword>
<evidence type="ECO:0000313" key="3">
    <source>
        <dbReference type="Proteomes" id="UP001189429"/>
    </source>
</evidence>
<name>A0ABN9U6S2_9DINO</name>
<feature type="signal peptide" evidence="1">
    <location>
        <begin position="1"/>
        <end position="20"/>
    </location>
</feature>
<accession>A0ABN9U6S2</accession>
<protein>
    <recommendedName>
        <fullName evidence="4">Protein xylosyltransferase</fullName>
    </recommendedName>
</protein>
<dbReference type="Proteomes" id="UP001189429">
    <property type="component" value="Unassembled WGS sequence"/>
</dbReference>
<comment type="caution">
    <text evidence="2">The sequence shown here is derived from an EMBL/GenBank/DDBJ whole genome shotgun (WGS) entry which is preliminary data.</text>
</comment>
<evidence type="ECO:0000313" key="2">
    <source>
        <dbReference type="EMBL" id="CAK0854714.1"/>
    </source>
</evidence>
<evidence type="ECO:0000256" key="1">
    <source>
        <dbReference type="SAM" id="SignalP"/>
    </source>
</evidence>
<organism evidence="2 3">
    <name type="scientific">Prorocentrum cordatum</name>
    <dbReference type="NCBI Taxonomy" id="2364126"/>
    <lineage>
        <taxon>Eukaryota</taxon>
        <taxon>Sar</taxon>
        <taxon>Alveolata</taxon>
        <taxon>Dinophyceae</taxon>
        <taxon>Prorocentrales</taxon>
        <taxon>Prorocentraceae</taxon>
        <taxon>Prorocentrum</taxon>
    </lineage>
</organism>
<gene>
    <name evidence="2" type="ORF">PCOR1329_LOCUS45689</name>
</gene>
<reference evidence="2" key="1">
    <citation type="submission" date="2023-10" db="EMBL/GenBank/DDBJ databases">
        <authorList>
            <person name="Chen Y."/>
            <person name="Shah S."/>
            <person name="Dougan E. K."/>
            <person name="Thang M."/>
            <person name="Chan C."/>
        </authorList>
    </citation>
    <scope>NUCLEOTIDE SEQUENCE [LARGE SCALE GENOMIC DNA]</scope>
</reference>
<dbReference type="EMBL" id="CAUYUJ010015494">
    <property type="protein sequence ID" value="CAK0854714.1"/>
    <property type="molecule type" value="Genomic_DNA"/>
</dbReference>